<dbReference type="EMBL" id="CAKXAJ010010297">
    <property type="protein sequence ID" value="CAH2211441.1"/>
    <property type="molecule type" value="Genomic_DNA"/>
</dbReference>
<protein>
    <submittedName>
        <fullName evidence="1">Jg464 protein</fullName>
    </submittedName>
</protein>
<evidence type="ECO:0000313" key="1">
    <source>
        <dbReference type="EMBL" id="CAH2211441.1"/>
    </source>
</evidence>
<feature type="non-terminal residue" evidence="1">
    <location>
        <position position="1"/>
    </location>
</feature>
<dbReference type="AlphaFoldDB" id="A0A8S4QL42"/>
<evidence type="ECO:0000313" key="2">
    <source>
        <dbReference type="Proteomes" id="UP000838756"/>
    </source>
</evidence>
<name>A0A8S4QL42_9NEOP</name>
<sequence>VNHREEPACLRILDYVLKGVLSPPIRTGPAWRTALPLLIVGGTCAL</sequence>
<dbReference type="Proteomes" id="UP000838756">
    <property type="component" value="Unassembled WGS sequence"/>
</dbReference>
<organism evidence="1 2">
    <name type="scientific">Pararge aegeria aegeria</name>
    <dbReference type="NCBI Taxonomy" id="348720"/>
    <lineage>
        <taxon>Eukaryota</taxon>
        <taxon>Metazoa</taxon>
        <taxon>Ecdysozoa</taxon>
        <taxon>Arthropoda</taxon>
        <taxon>Hexapoda</taxon>
        <taxon>Insecta</taxon>
        <taxon>Pterygota</taxon>
        <taxon>Neoptera</taxon>
        <taxon>Endopterygota</taxon>
        <taxon>Lepidoptera</taxon>
        <taxon>Glossata</taxon>
        <taxon>Ditrysia</taxon>
        <taxon>Papilionoidea</taxon>
        <taxon>Nymphalidae</taxon>
        <taxon>Satyrinae</taxon>
        <taxon>Satyrini</taxon>
        <taxon>Parargina</taxon>
        <taxon>Pararge</taxon>
    </lineage>
</organism>
<comment type="caution">
    <text evidence="1">The sequence shown here is derived from an EMBL/GenBank/DDBJ whole genome shotgun (WGS) entry which is preliminary data.</text>
</comment>
<gene>
    <name evidence="1" type="primary">jg464</name>
    <name evidence="1" type="ORF">PAEG_LOCUS3258</name>
</gene>
<reference evidence="1" key="1">
    <citation type="submission" date="2022-03" db="EMBL/GenBank/DDBJ databases">
        <authorList>
            <person name="Lindestad O."/>
        </authorList>
    </citation>
    <scope>NUCLEOTIDE SEQUENCE</scope>
</reference>
<keyword evidence="2" id="KW-1185">Reference proteome</keyword>
<accession>A0A8S4QL42</accession>
<proteinExistence type="predicted"/>